<dbReference type="Proteomes" id="UP000520767">
    <property type="component" value="Unassembled WGS sequence"/>
</dbReference>
<evidence type="ECO:0000256" key="1">
    <source>
        <dbReference type="SAM" id="SignalP"/>
    </source>
</evidence>
<dbReference type="InterPro" id="IPR052559">
    <property type="entry name" value="V-haloperoxidase"/>
</dbReference>
<keyword evidence="1" id="KW-0732">Signal</keyword>
<dbReference type="InterPro" id="IPR036938">
    <property type="entry name" value="PAP2/HPO_sf"/>
</dbReference>
<feature type="signal peptide" evidence="1">
    <location>
        <begin position="1"/>
        <end position="27"/>
    </location>
</feature>
<dbReference type="Gene3D" id="1.10.606.20">
    <property type="match status" value="1"/>
</dbReference>
<dbReference type="PANTHER" id="PTHR34599">
    <property type="entry name" value="PEROXIDASE-RELATED"/>
    <property type="match status" value="1"/>
</dbReference>
<dbReference type="CDD" id="cd03398">
    <property type="entry name" value="PAP2_haloperoxidase"/>
    <property type="match status" value="1"/>
</dbReference>
<evidence type="ECO:0000313" key="3">
    <source>
        <dbReference type="Proteomes" id="UP000520767"/>
    </source>
</evidence>
<dbReference type="PANTHER" id="PTHR34599:SF1">
    <property type="entry name" value="PHOSPHATIDIC ACID PHOSPHATASE TYPE 2_HALOPEROXIDASE DOMAIN-CONTAINING PROTEIN"/>
    <property type="match status" value="1"/>
</dbReference>
<sequence>MTTLSRRTLLTGTVVALASAAPAAAIAVPREAGASTVIEWSQALLRIVRTPGVQPPTVHPTRSFAMVHAAMYRAATLSPSTALVAAVAQAGHDVLVVLYPSAAPDLDAVLQAQLATAHDTARGIRIGRTAARRMIELRAADGSTATPPAIPPGTEPGQYRPTPPAFNPPVFTHWSAVTPFVLDRADQFRPAPYPDLTGTRYADAINEVADIGRDTSATRTAEQTVQARFWPGPIQNYWNEIAQSVLRTTGLMKATRVFAQLNLTFADAAIAFYDAKYHYRVWRPVTAIRMADTGGNPATTADPTWSSLLTSSAPSYPGGHSVVGQAGATVLAACTGQRHRLVVTSEVLPGVVRTFDRLQDAADEAGIARFLGGVHTRLDHEAGQRPGAHVARAVLART</sequence>
<evidence type="ECO:0008006" key="4">
    <source>
        <dbReference type="Google" id="ProtNLM"/>
    </source>
</evidence>
<name>A0A7W7Q009_9PSEU</name>
<keyword evidence="3" id="KW-1185">Reference proteome</keyword>
<dbReference type="AlphaFoldDB" id="A0A7W7Q009"/>
<proteinExistence type="predicted"/>
<dbReference type="SUPFAM" id="SSF48317">
    <property type="entry name" value="Acid phosphatase/Vanadium-dependent haloperoxidase"/>
    <property type="match status" value="1"/>
</dbReference>
<protein>
    <recommendedName>
        <fullName evidence="4">PAP2 superfamily protein</fullName>
    </recommendedName>
</protein>
<dbReference type="EMBL" id="JACHJQ010000001">
    <property type="protein sequence ID" value="MBB4904286.1"/>
    <property type="molecule type" value="Genomic_DNA"/>
</dbReference>
<dbReference type="RefSeq" id="WP_184808555.1">
    <property type="nucleotide sequence ID" value="NZ_JACHJQ010000001.1"/>
</dbReference>
<dbReference type="InterPro" id="IPR006311">
    <property type="entry name" value="TAT_signal"/>
</dbReference>
<accession>A0A7W7Q009</accession>
<comment type="caution">
    <text evidence="2">The sequence shown here is derived from an EMBL/GenBank/DDBJ whole genome shotgun (WGS) entry which is preliminary data.</text>
</comment>
<organism evidence="2 3">
    <name type="scientific">Actinophytocola algeriensis</name>
    <dbReference type="NCBI Taxonomy" id="1768010"/>
    <lineage>
        <taxon>Bacteria</taxon>
        <taxon>Bacillati</taxon>
        <taxon>Actinomycetota</taxon>
        <taxon>Actinomycetes</taxon>
        <taxon>Pseudonocardiales</taxon>
        <taxon>Pseudonocardiaceae</taxon>
    </lineage>
</organism>
<reference evidence="2 3" key="1">
    <citation type="submission" date="2020-08" db="EMBL/GenBank/DDBJ databases">
        <title>Genomic Encyclopedia of Type Strains, Phase III (KMG-III): the genomes of soil and plant-associated and newly described type strains.</title>
        <authorList>
            <person name="Whitman W."/>
        </authorList>
    </citation>
    <scope>NUCLEOTIDE SEQUENCE [LARGE SCALE GENOMIC DNA]</scope>
    <source>
        <strain evidence="2 3">CECT 8960</strain>
    </source>
</reference>
<gene>
    <name evidence="2" type="ORF">FHR82_000496</name>
</gene>
<dbReference type="PROSITE" id="PS51318">
    <property type="entry name" value="TAT"/>
    <property type="match status" value="1"/>
</dbReference>
<evidence type="ECO:0000313" key="2">
    <source>
        <dbReference type="EMBL" id="MBB4904286.1"/>
    </source>
</evidence>
<feature type="chain" id="PRO_5038919707" description="PAP2 superfamily protein" evidence="1">
    <location>
        <begin position="28"/>
        <end position="398"/>
    </location>
</feature>